<sequence length="891" mass="97850">MDAVTNRTVHALDREGTVRDWLVTRAWSEPVDDLERILKTDGSPWGDSGRWVLTNGPDVTPLKEALYRSRPLRPDVPTEPVTEGGPVTYTGPTGLTHEDTWQRVHTTPDGLVDWSAFCFTPEYRLALAATVVEVDQAEWRTVRLASTGPTMLFHNGRLIAESDTVSYMEPIEHQTPVWLPSRTSTLLVASWQVAFRECRQVLRLRINGLPVRVVIPSAGADEYVSAVAEQVLDAIGVTRWGSVRPEVPLVGPEGARLRTWWTDGPQQATPVRLAGGQMRVRLAGASQAEDRSDGVGSASMLSTGAGALRVAVDDDRAPVYRSFPVAVLPPEYRAEPEGDPVRWRQELLEHIIGVDGVTAAELARWELTGQNVTGSGLTRALGMLTDRADCADFEGVGLLNLWHRVPPAAWEPGLRARVRDTLLGFKYWIDQPGLDAMCYFTENHQLVWHTAETLAGEAFPDEQFTNTGWSGAKHAEHGRAMAREWIERRLAGGFSEFDSNAYLAIDTLALVSLAEFTTDNSLAELAAGLADRVLFSLAANSWRGIHGAAHGRSYVQTLRSSRLEETAPIMWLCFGVGALNDAVLPATVLATARRYTVPDAVRAVAWHCPDQWWGRQSYRGSYRFAHDLLERPYGSDAVVYRTPDVMLASVEDYRVGLPGLQEHIWGATLGPETQIFVTHPPNASSSPSARPNAWAGNRILPRVRQFRNTALALYRIPPDDPVGHTHAWFPIAHLDEWATRGVWTAGRVGSGYVALATAGGAVPVTSGPEAWQALRPAEAGTAWVCTVGRRATHGTFEEFLASLAEPRFDSDRVRFTPPGGPDLDLSWAAPFQVDGRPVDLDGDGRPEAKLQIDNLACRLRHGDDEMVISIDGAEHRIDLRRGRPLPPAGGQ</sequence>
<accession>A0A317K8T6</accession>
<dbReference type="RefSeq" id="WP_109945153.1">
    <property type="nucleotide sequence ID" value="NZ_QGGF01000297.1"/>
</dbReference>
<dbReference type="EMBL" id="QGSV01000183">
    <property type="protein sequence ID" value="PWU47583.1"/>
    <property type="molecule type" value="Genomic_DNA"/>
</dbReference>
<reference evidence="3" key="1">
    <citation type="submission" date="2018-05" db="EMBL/GenBank/DDBJ databases">
        <title>Micromonospora globispora sp. nov. and Micromonospora rugosa sp. nov., isolated from marine sediment.</title>
        <authorList>
            <person name="Carro L."/>
            <person name="Aysel V."/>
            <person name="Cetin D."/>
            <person name="Igual J.M."/>
            <person name="Klenk H.-P."/>
            <person name="Trujillo M.E."/>
            <person name="Sahin N."/>
        </authorList>
    </citation>
    <scope>NUCLEOTIDE SEQUENCE [LARGE SCALE GENOMIC DNA]</scope>
    <source>
        <strain evidence="3">S2904</strain>
    </source>
</reference>
<evidence type="ECO:0000313" key="2">
    <source>
        <dbReference type="EMBL" id="PWU47583.1"/>
    </source>
</evidence>
<evidence type="ECO:0000256" key="1">
    <source>
        <dbReference type="SAM" id="MobiDB-lite"/>
    </source>
</evidence>
<dbReference type="OrthoDB" id="1029638at2"/>
<proteinExistence type="predicted"/>
<keyword evidence="3" id="KW-1185">Reference proteome</keyword>
<protein>
    <submittedName>
        <fullName evidence="2">Uncharacterized protein</fullName>
    </submittedName>
</protein>
<gene>
    <name evidence="2" type="ORF">DLJ46_14290</name>
</gene>
<organism evidence="2 3">
    <name type="scientific">Micromonospora globispora</name>
    <dbReference type="NCBI Taxonomy" id="1450148"/>
    <lineage>
        <taxon>Bacteria</taxon>
        <taxon>Bacillati</taxon>
        <taxon>Actinomycetota</taxon>
        <taxon>Actinomycetes</taxon>
        <taxon>Micromonosporales</taxon>
        <taxon>Micromonosporaceae</taxon>
        <taxon>Micromonospora</taxon>
    </lineage>
</organism>
<feature type="region of interest" description="Disordered" evidence="1">
    <location>
        <begin position="72"/>
        <end position="95"/>
    </location>
</feature>
<dbReference type="AlphaFoldDB" id="A0A317K8T6"/>
<name>A0A317K8T6_9ACTN</name>
<evidence type="ECO:0000313" key="3">
    <source>
        <dbReference type="Proteomes" id="UP000245683"/>
    </source>
</evidence>
<dbReference type="Proteomes" id="UP000245683">
    <property type="component" value="Unassembled WGS sequence"/>
</dbReference>
<comment type="caution">
    <text evidence="2">The sequence shown here is derived from an EMBL/GenBank/DDBJ whole genome shotgun (WGS) entry which is preliminary data.</text>
</comment>